<dbReference type="AlphaFoldDB" id="A0A0T6BAS0"/>
<accession>A0A0T6BAS0</accession>
<feature type="compositionally biased region" description="Acidic residues" evidence="1">
    <location>
        <begin position="126"/>
        <end position="144"/>
    </location>
</feature>
<gene>
    <name evidence="2" type="ORF">AMK59_1486</name>
</gene>
<feature type="region of interest" description="Disordered" evidence="1">
    <location>
        <begin position="327"/>
        <end position="361"/>
    </location>
</feature>
<comment type="caution">
    <text evidence="2">The sequence shown here is derived from an EMBL/GenBank/DDBJ whole genome shotgun (WGS) entry which is preliminary data.</text>
</comment>
<dbReference type="EMBL" id="LJIG01002641">
    <property type="protein sequence ID" value="KRT84299.1"/>
    <property type="molecule type" value="Genomic_DNA"/>
</dbReference>
<feature type="compositionally biased region" description="Basic and acidic residues" evidence="1">
    <location>
        <begin position="327"/>
        <end position="337"/>
    </location>
</feature>
<dbReference type="OrthoDB" id="44841at2759"/>
<feature type="region of interest" description="Disordered" evidence="1">
    <location>
        <begin position="270"/>
        <end position="296"/>
    </location>
</feature>
<dbReference type="Proteomes" id="UP000051574">
    <property type="component" value="Unassembled WGS sequence"/>
</dbReference>
<keyword evidence="3" id="KW-1185">Reference proteome</keyword>
<name>A0A0T6BAS0_9SCAR</name>
<evidence type="ECO:0000313" key="2">
    <source>
        <dbReference type="EMBL" id="KRT84299.1"/>
    </source>
</evidence>
<reference evidence="2 3" key="1">
    <citation type="submission" date="2015-09" db="EMBL/GenBank/DDBJ databases">
        <title>Draft genome of the scarab beetle Oryctes borbonicus.</title>
        <authorList>
            <person name="Meyer J.M."/>
            <person name="Markov G.V."/>
            <person name="Baskaran P."/>
            <person name="Herrmann M."/>
            <person name="Sommer R.J."/>
            <person name="Roedelsperger C."/>
        </authorList>
    </citation>
    <scope>NUCLEOTIDE SEQUENCE [LARGE SCALE GENOMIC DNA]</scope>
    <source>
        <strain evidence="2">OB123</strain>
        <tissue evidence="2">Whole animal</tissue>
    </source>
</reference>
<feature type="compositionally biased region" description="Basic and acidic residues" evidence="1">
    <location>
        <begin position="270"/>
        <end position="292"/>
    </location>
</feature>
<sequence>MAKSNIEMEQVDEKTVEMIQTKRRSVQVKQEVTILHKGSEVSKVVLEESKGIPERKWSTFLQKPKNSKPKPKIVKEEPKAPPYRVIIKKQQKRDQVAKEIVTEKDKIDQNLAREYEEDSQYREENETGTEEEQNVQDQDIDENENNINESCKEDEIGFKSEETEEEEEVVTSETENITFSNKRLSINIEEQLAQVKQQLQTLAQLPSTIQQTLNAVTQQLSDIVLAQHSQEQEIAFEVMATVHEESTEEYLEISDHEEKALSVLEEESYEHYEEEAKEKVSEELHHEITKNESEDEQALFEELEKQIEEEEQRRLEELEARRIEQEKIQKRDKERRPSQLQTPLQRPIILPGGRKWSNPDDAVSKIRRPSMTDEKIANTINMFSEVIVGHTKGINFLKYQPPPKNLEHLKKSAVYRLVHDIEPPPRGVIARDSKILAEQDYYAEKEESGSDSPQMGR</sequence>
<feature type="compositionally biased region" description="Basic and acidic residues" evidence="1">
    <location>
        <begin position="92"/>
        <end position="125"/>
    </location>
</feature>
<proteinExistence type="predicted"/>
<evidence type="ECO:0000256" key="1">
    <source>
        <dbReference type="SAM" id="MobiDB-lite"/>
    </source>
</evidence>
<feature type="compositionally biased region" description="Basic and acidic residues" evidence="1">
    <location>
        <begin position="150"/>
        <end position="161"/>
    </location>
</feature>
<evidence type="ECO:0000313" key="3">
    <source>
        <dbReference type="Proteomes" id="UP000051574"/>
    </source>
</evidence>
<organism evidence="2 3">
    <name type="scientific">Oryctes borbonicus</name>
    <dbReference type="NCBI Taxonomy" id="1629725"/>
    <lineage>
        <taxon>Eukaryota</taxon>
        <taxon>Metazoa</taxon>
        <taxon>Ecdysozoa</taxon>
        <taxon>Arthropoda</taxon>
        <taxon>Hexapoda</taxon>
        <taxon>Insecta</taxon>
        <taxon>Pterygota</taxon>
        <taxon>Neoptera</taxon>
        <taxon>Endopterygota</taxon>
        <taxon>Coleoptera</taxon>
        <taxon>Polyphaga</taxon>
        <taxon>Scarabaeiformia</taxon>
        <taxon>Scarabaeidae</taxon>
        <taxon>Dynastinae</taxon>
        <taxon>Oryctes</taxon>
    </lineage>
</organism>
<protein>
    <submittedName>
        <fullName evidence="2">Uncharacterized protein</fullName>
    </submittedName>
</protein>
<feature type="region of interest" description="Disordered" evidence="1">
    <location>
        <begin position="57"/>
        <end position="174"/>
    </location>
</feature>